<organism evidence="1 2">
    <name type="scientific">Teichococcus globiformis</name>
    <dbReference type="NCBI Taxonomy" id="2307229"/>
    <lineage>
        <taxon>Bacteria</taxon>
        <taxon>Pseudomonadati</taxon>
        <taxon>Pseudomonadota</taxon>
        <taxon>Alphaproteobacteria</taxon>
        <taxon>Acetobacterales</taxon>
        <taxon>Roseomonadaceae</taxon>
        <taxon>Roseomonas</taxon>
    </lineage>
</organism>
<sequence>MIAQLKSQNFGSVVVQFGQPRHRRALGSIALPSILSQKVALAALAKV</sequence>
<dbReference type="Proteomes" id="UP001595593">
    <property type="component" value="Unassembled WGS sequence"/>
</dbReference>
<protein>
    <submittedName>
        <fullName evidence="1">Uncharacterized protein</fullName>
    </submittedName>
</protein>
<comment type="caution">
    <text evidence="1">The sequence shown here is derived from an EMBL/GenBank/DDBJ whole genome shotgun (WGS) entry which is preliminary data.</text>
</comment>
<dbReference type="RefSeq" id="WP_379596231.1">
    <property type="nucleotide sequence ID" value="NZ_JBHRTN010000009.1"/>
</dbReference>
<gene>
    <name evidence="1" type="ORF">ACFOD4_10525</name>
</gene>
<reference evidence="2" key="1">
    <citation type="journal article" date="2019" name="Int. J. Syst. Evol. Microbiol.">
        <title>The Global Catalogue of Microorganisms (GCM) 10K type strain sequencing project: providing services to taxonomists for standard genome sequencing and annotation.</title>
        <authorList>
            <consortium name="The Broad Institute Genomics Platform"/>
            <consortium name="The Broad Institute Genome Sequencing Center for Infectious Disease"/>
            <person name="Wu L."/>
            <person name="Ma J."/>
        </authorList>
    </citation>
    <scope>NUCLEOTIDE SEQUENCE [LARGE SCALE GENOMIC DNA]</scope>
    <source>
        <strain evidence="2">KCTC 52094</strain>
    </source>
</reference>
<accession>A0ABV7G3A6</accession>
<evidence type="ECO:0000313" key="1">
    <source>
        <dbReference type="EMBL" id="MFC3125497.1"/>
    </source>
</evidence>
<evidence type="ECO:0000313" key="2">
    <source>
        <dbReference type="Proteomes" id="UP001595593"/>
    </source>
</evidence>
<keyword evidence="2" id="KW-1185">Reference proteome</keyword>
<proteinExistence type="predicted"/>
<dbReference type="EMBL" id="JBHRTN010000009">
    <property type="protein sequence ID" value="MFC3125497.1"/>
    <property type="molecule type" value="Genomic_DNA"/>
</dbReference>
<name>A0ABV7G3A6_9PROT</name>